<dbReference type="PANTHER" id="PTHR42939">
    <property type="entry name" value="ABC TRANSPORTER ATP-BINDING PROTEIN ALBC-RELATED"/>
    <property type="match status" value="1"/>
</dbReference>
<evidence type="ECO:0000256" key="2">
    <source>
        <dbReference type="ARBA" id="ARBA00022741"/>
    </source>
</evidence>
<dbReference type="InterPro" id="IPR003593">
    <property type="entry name" value="AAA+_ATPase"/>
</dbReference>
<reference evidence="6" key="1">
    <citation type="submission" date="2018-02" db="EMBL/GenBank/DDBJ databases">
        <authorList>
            <person name="Hausmann B."/>
        </authorList>
    </citation>
    <scope>NUCLEOTIDE SEQUENCE [LARGE SCALE GENOMIC DNA]</scope>
    <source>
        <strain evidence="6">Peat soil MAG SbF1</strain>
    </source>
</reference>
<evidence type="ECO:0000256" key="1">
    <source>
        <dbReference type="ARBA" id="ARBA00022448"/>
    </source>
</evidence>
<dbReference type="PANTHER" id="PTHR42939:SF3">
    <property type="entry name" value="ABC TRANSPORTER ATP-BINDING COMPONENT"/>
    <property type="match status" value="1"/>
</dbReference>
<dbReference type="AlphaFoldDB" id="A0A2U3L9A0"/>
<evidence type="ECO:0000256" key="3">
    <source>
        <dbReference type="ARBA" id="ARBA00022840"/>
    </source>
</evidence>
<accession>A0A2U3L9A0</accession>
<keyword evidence="3" id="KW-0067">ATP-binding</keyword>
<evidence type="ECO:0000259" key="4">
    <source>
        <dbReference type="PROSITE" id="PS50893"/>
    </source>
</evidence>
<evidence type="ECO:0000313" key="5">
    <source>
        <dbReference type="EMBL" id="SPF48390.1"/>
    </source>
</evidence>
<gene>
    <name evidence="5" type="ORF">SBF1_4100005</name>
</gene>
<dbReference type="InterPro" id="IPR003439">
    <property type="entry name" value="ABC_transporter-like_ATP-bd"/>
</dbReference>
<dbReference type="Proteomes" id="UP000238916">
    <property type="component" value="Unassembled WGS sequence"/>
</dbReference>
<dbReference type="PROSITE" id="PS00211">
    <property type="entry name" value="ABC_TRANSPORTER_1"/>
    <property type="match status" value="1"/>
</dbReference>
<dbReference type="Pfam" id="PF00005">
    <property type="entry name" value="ABC_tran"/>
    <property type="match status" value="1"/>
</dbReference>
<dbReference type="SUPFAM" id="SSF52540">
    <property type="entry name" value="P-loop containing nucleoside triphosphate hydrolases"/>
    <property type="match status" value="1"/>
</dbReference>
<dbReference type="CDD" id="cd03230">
    <property type="entry name" value="ABC_DR_subfamily_A"/>
    <property type="match status" value="1"/>
</dbReference>
<dbReference type="EMBL" id="OMOF01000347">
    <property type="protein sequence ID" value="SPF48390.1"/>
    <property type="molecule type" value="Genomic_DNA"/>
</dbReference>
<feature type="domain" description="ABC transporter" evidence="4">
    <location>
        <begin position="23"/>
        <end position="249"/>
    </location>
</feature>
<dbReference type="InterPro" id="IPR051782">
    <property type="entry name" value="ABC_Transporter_VariousFunc"/>
</dbReference>
<keyword evidence="2" id="KW-0547">Nucleotide-binding</keyword>
<dbReference type="PROSITE" id="PS50893">
    <property type="entry name" value="ABC_TRANSPORTER_2"/>
    <property type="match status" value="1"/>
</dbReference>
<protein>
    <submittedName>
        <fullName evidence="5">ABC-type multidrug transport system, ATPase component</fullName>
    </submittedName>
</protein>
<dbReference type="SMART" id="SM00382">
    <property type="entry name" value="AAA"/>
    <property type="match status" value="1"/>
</dbReference>
<sequence>MFNQPLAPSEPKSTGSPSEMDSILVVDNLTKHFKDFSLQNVSFLLPHGYVMGFIGPNGSGKSTTIKLIMNLIHKDGGQIKVFGLDNLQHELTIKDRIAFVFDENHYYEELSIRDMARIVASFYKHWETQTYDKCLKNFDLDPKQKIKQLSKGMKMKFSLAVALSHRAELLIMDEPTSGLDPMARSELLEILATLIQDERKSVFFSTHITSDLDKIADFVTFINHGEIILSSPKDDILEKYGIVKGANDMLDEETKSLFIGIKTNKFGFEGLVRDKEKAHRYFKERAIVEKPTLEDIMLYTMRGEKHG</sequence>
<dbReference type="GO" id="GO:0016887">
    <property type="term" value="F:ATP hydrolysis activity"/>
    <property type="evidence" value="ECO:0007669"/>
    <property type="project" value="InterPro"/>
</dbReference>
<keyword evidence="1" id="KW-0813">Transport</keyword>
<dbReference type="InterPro" id="IPR017871">
    <property type="entry name" value="ABC_transporter-like_CS"/>
</dbReference>
<dbReference type="InterPro" id="IPR027417">
    <property type="entry name" value="P-loop_NTPase"/>
</dbReference>
<dbReference type="Gene3D" id="3.40.50.300">
    <property type="entry name" value="P-loop containing nucleotide triphosphate hydrolases"/>
    <property type="match status" value="1"/>
</dbReference>
<organism evidence="5 6">
    <name type="scientific">Candidatus Desulfosporosinus infrequens</name>
    <dbReference type="NCBI Taxonomy" id="2043169"/>
    <lineage>
        <taxon>Bacteria</taxon>
        <taxon>Bacillati</taxon>
        <taxon>Bacillota</taxon>
        <taxon>Clostridia</taxon>
        <taxon>Eubacteriales</taxon>
        <taxon>Desulfitobacteriaceae</taxon>
        <taxon>Desulfosporosinus</taxon>
    </lineage>
</organism>
<evidence type="ECO:0000313" key="6">
    <source>
        <dbReference type="Proteomes" id="UP000238916"/>
    </source>
</evidence>
<proteinExistence type="predicted"/>
<name>A0A2U3L9A0_9FIRM</name>
<dbReference type="GO" id="GO:0005524">
    <property type="term" value="F:ATP binding"/>
    <property type="evidence" value="ECO:0007669"/>
    <property type="project" value="UniProtKB-KW"/>
</dbReference>